<gene>
    <name evidence="1" type="ORF">MNBD_GAMMA18-1890</name>
</gene>
<dbReference type="EMBL" id="UOFP01000040">
    <property type="protein sequence ID" value="VAW84322.1"/>
    <property type="molecule type" value="Genomic_DNA"/>
</dbReference>
<sequence>MKPLMLSSSIAALLFSVTAHASPFTGEAELGWISTSGNSKTDSLNIKAKGEKTYGKIKHHLTGEVLNSSSAEATTAERYLLGYKADYTVTDKGYVFLSLNYEKDRFSGYDQRTNELLGYGRQFHDNETLKTRAELSVGARQSKLDDGGSSENEMVVKVQGNLEWTVSETALFSQDVAVEVGDDSTISKSITGLKVNINSSLAMKLTYTVKHTSEVPDGVKKLDSERVATIVYSF</sequence>
<reference evidence="1" key="1">
    <citation type="submission" date="2018-06" db="EMBL/GenBank/DDBJ databases">
        <authorList>
            <person name="Zhirakovskaya E."/>
        </authorList>
    </citation>
    <scope>NUCLEOTIDE SEQUENCE</scope>
</reference>
<name>A0A3B0Z9V1_9ZZZZ</name>
<organism evidence="1">
    <name type="scientific">hydrothermal vent metagenome</name>
    <dbReference type="NCBI Taxonomy" id="652676"/>
    <lineage>
        <taxon>unclassified sequences</taxon>
        <taxon>metagenomes</taxon>
        <taxon>ecological metagenomes</taxon>
    </lineage>
</organism>
<proteinExistence type="predicted"/>
<evidence type="ECO:0008006" key="2">
    <source>
        <dbReference type="Google" id="ProtNLM"/>
    </source>
</evidence>
<dbReference type="Pfam" id="PF04338">
    <property type="entry name" value="DUF481"/>
    <property type="match status" value="1"/>
</dbReference>
<dbReference type="AlphaFoldDB" id="A0A3B0Z9V1"/>
<evidence type="ECO:0000313" key="1">
    <source>
        <dbReference type="EMBL" id="VAW84322.1"/>
    </source>
</evidence>
<accession>A0A3B0Z9V1</accession>
<dbReference type="InterPro" id="IPR007433">
    <property type="entry name" value="DUF481"/>
</dbReference>
<protein>
    <recommendedName>
        <fullName evidence="2">DUF481 domain-containing protein</fullName>
    </recommendedName>
</protein>